<dbReference type="PANTHER" id="PTHR46060">
    <property type="entry name" value="MARINER MOS1 TRANSPOSASE-LIKE PROTEIN"/>
    <property type="match status" value="1"/>
</dbReference>
<dbReference type="GO" id="GO:0003690">
    <property type="term" value="F:double-stranded DNA binding"/>
    <property type="evidence" value="ECO:0007669"/>
    <property type="project" value="TreeGrafter"/>
</dbReference>
<proteinExistence type="predicted"/>
<dbReference type="GO" id="GO:0035861">
    <property type="term" value="C:site of double-strand break"/>
    <property type="evidence" value="ECO:0007669"/>
    <property type="project" value="TreeGrafter"/>
</dbReference>
<dbReference type="GO" id="GO:0044547">
    <property type="term" value="F:DNA topoisomerase binding"/>
    <property type="evidence" value="ECO:0007669"/>
    <property type="project" value="TreeGrafter"/>
</dbReference>
<gene>
    <name evidence="2" type="primary">SETMAR</name>
    <name evidence="2" type="ORF">EVAR_80703_1</name>
</gene>
<evidence type="ECO:0000313" key="3">
    <source>
        <dbReference type="Proteomes" id="UP000299102"/>
    </source>
</evidence>
<evidence type="ECO:0000313" key="2">
    <source>
        <dbReference type="EMBL" id="GBP20884.1"/>
    </source>
</evidence>
<dbReference type="GO" id="GO:0044774">
    <property type="term" value="P:mitotic DNA integrity checkpoint signaling"/>
    <property type="evidence" value="ECO:0007669"/>
    <property type="project" value="TreeGrafter"/>
</dbReference>
<dbReference type="OrthoDB" id="616263at2759"/>
<keyword evidence="2" id="KW-0808">Transferase</keyword>
<dbReference type="InterPro" id="IPR036397">
    <property type="entry name" value="RNaseH_sf"/>
</dbReference>
<keyword evidence="1" id="KW-0472">Membrane</keyword>
<dbReference type="GO" id="GO:0042800">
    <property type="term" value="F:histone H3K4 methyltransferase activity"/>
    <property type="evidence" value="ECO:0007669"/>
    <property type="project" value="TreeGrafter"/>
</dbReference>
<keyword evidence="1" id="KW-1133">Transmembrane helix</keyword>
<keyword evidence="3" id="KW-1185">Reference proteome</keyword>
<dbReference type="GO" id="GO:0005634">
    <property type="term" value="C:nucleus"/>
    <property type="evidence" value="ECO:0007669"/>
    <property type="project" value="TreeGrafter"/>
</dbReference>
<comment type="caution">
    <text evidence="2">The sequence shown here is derived from an EMBL/GenBank/DDBJ whole genome shotgun (WGS) entry which is preliminary data.</text>
</comment>
<dbReference type="GO" id="GO:0000793">
    <property type="term" value="C:condensed chromosome"/>
    <property type="evidence" value="ECO:0007669"/>
    <property type="project" value="TreeGrafter"/>
</dbReference>
<accession>A0A4C1U4E1</accession>
<feature type="transmembrane region" description="Helical" evidence="1">
    <location>
        <begin position="186"/>
        <end position="204"/>
    </location>
</feature>
<dbReference type="GO" id="GO:0000729">
    <property type="term" value="P:DNA double-strand break processing"/>
    <property type="evidence" value="ECO:0007669"/>
    <property type="project" value="TreeGrafter"/>
</dbReference>
<dbReference type="GO" id="GO:0000014">
    <property type="term" value="F:single-stranded DNA endodeoxyribonuclease activity"/>
    <property type="evidence" value="ECO:0007669"/>
    <property type="project" value="TreeGrafter"/>
</dbReference>
<sequence length="255" mass="29614">MPSHLRSQKNRKQANRREREAILLQMDRTTSRVRTHLIKYRTRWQYIANPVILMLDKPCSGRSVTDKLDVILEKLEQDRHISFYDIAEELGRDHKTVLTHLKKKAGYTEKLNAWVTYELIERNVMNRTLIFDSLLKRNETEPFSKRLIASDEKWNACDENVRKRSWSKGKQAPQTIAKPGLTRNQLFAPFFLFLFYPLFLSLYSSPSPLTMHTLIARLECQDILVRNVSSITTSAVIDATPLAAKLVIITNQVDA</sequence>
<protein>
    <submittedName>
        <fullName evidence="2">Histone-lysine N-methyltransferase SETMAR</fullName>
    </submittedName>
</protein>
<dbReference type="EMBL" id="BGZK01000123">
    <property type="protein sequence ID" value="GBP20884.1"/>
    <property type="molecule type" value="Genomic_DNA"/>
</dbReference>
<dbReference type="GO" id="GO:0015074">
    <property type="term" value="P:DNA integration"/>
    <property type="evidence" value="ECO:0007669"/>
    <property type="project" value="TreeGrafter"/>
</dbReference>
<dbReference type="GO" id="GO:0032259">
    <property type="term" value="P:methylation"/>
    <property type="evidence" value="ECO:0007669"/>
    <property type="project" value="UniProtKB-KW"/>
</dbReference>
<dbReference type="GO" id="GO:0003697">
    <property type="term" value="F:single-stranded DNA binding"/>
    <property type="evidence" value="ECO:0007669"/>
    <property type="project" value="TreeGrafter"/>
</dbReference>
<dbReference type="AlphaFoldDB" id="A0A4C1U4E1"/>
<keyword evidence="1" id="KW-0812">Transmembrane</keyword>
<organism evidence="2 3">
    <name type="scientific">Eumeta variegata</name>
    <name type="common">Bagworm moth</name>
    <name type="synonym">Eumeta japonica</name>
    <dbReference type="NCBI Taxonomy" id="151549"/>
    <lineage>
        <taxon>Eukaryota</taxon>
        <taxon>Metazoa</taxon>
        <taxon>Ecdysozoa</taxon>
        <taxon>Arthropoda</taxon>
        <taxon>Hexapoda</taxon>
        <taxon>Insecta</taxon>
        <taxon>Pterygota</taxon>
        <taxon>Neoptera</taxon>
        <taxon>Endopterygota</taxon>
        <taxon>Lepidoptera</taxon>
        <taxon>Glossata</taxon>
        <taxon>Ditrysia</taxon>
        <taxon>Tineoidea</taxon>
        <taxon>Psychidae</taxon>
        <taxon>Oiketicinae</taxon>
        <taxon>Eumeta</taxon>
    </lineage>
</organism>
<dbReference type="GO" id="GO:0031297">
    <property type="term" value="P:replication fork processing"/>
    <property type="evidence" value="ECO:0007669"/>
    <property type="project" value="TreeGrafter"/>
</dbReference>
<keyword evidence="2" id="KW-0489">Methyltransferase</keyword>
<evidence type="ECO:0000256" key="1">
    <source>
        <dbReference type="SAM" id="Phobius"/>
    </source>
</evidence>
<dbReference type="GO" id="GO:0006303">
    <property type="term" value="P:double-strand break repair via nonhomologous end joining"/>
    <property type="evidence" value="ECO:0007669"/>
    <property type="project" value="TreeGrafter"/>
</dbReference>
<dbReference type="GO" id="GO:0046975">
    <property type="term" value="F:histone H3K36 methyltransferase activity"/>
    <property type="evidence" value="ECO:0007669"/>
    <property type="project" value="TreeGrafter"/>
</dbReference>
<dbReference type="Gene3D" id="3.30.420.10">
    <property type="entry name" value="Ribonuclease H-like superfamily/Ribonuclease H"/>
    <property type="match status" value="1"/>
</dbReference>
<reference evidence="2 3" key="1">
    <citation type="journal article" date="2019" name="Commun. Biol.">
        <title>The bagworm genome reveals a unique fibroin gene that provides high tensile strength.</title>
        <authorList>
            <person name="Kono N."/>
            <person name="Nakamura H."/>
            <person name="Ohtoshi R."/>
            <person name="Tomita M."/>
            <person name="Numata K."/>
            <person name="Arakawa K."/>
        </authorList>
    </citation>
    <scope>NUCLEOTIDE SEQUENCE [LARGE SCALE GENOMIC DNA]</scope>
</reference>
<dbReference type="Proteomes" id="UP000299102">
    <property type="component" value="Unassembled WGS sequence"/>
</dbReference>
<dbReference type="PANTHER" id="PTHR46060:SF2">
    <property type="entry name" value="HISTONE-LYSINE N-METHYLTRANSFERASE SETMAR"/>
    <property type="match status" value="1"/>
</dbReference>
<name>A0A4C1U4E1_EUMVA</name>
<dbReference type="InterPro" id="IPR052709">
    <property type="entry name" value="Transposase-MT_Hybrid"/>
</dbReference>